<dbReference type="PRINTS" id="PR00181">
    <property type="entry name" value="MALTOSEBP"/>
</dbReference>
<evidence type="ECO:0000256" key="1">
    <source>
        <dbReference type="ARBA" id="ARBA00008520"/>
    </source>
</evidence>
<organism evidence="6 7">
    <name type="scientific">Motilimonas cestriensis</name>
    <dbReference type="NCBI Taxonomy" id="2742685"/>
    <lineage>
        <taxon>Bacteria</taxon>
        <taxon>Pseudomonadati</taxon>
        <taxon>Pseudomonadota</taxon>
        <taxon>Gammaproteobacteria</taxon>
        <taxon>Alteromonadales</taxon>
        <taxon>Alteromonadales genera incertae sedis</taxon>
        <taxon>Motilimonas</taxon>
    </lineage>
</organism>
<dbReference type="PANTHER" id="PTHR30061:SF50">
    <property type="entry name" value="MALTOSE_MALTODEXTRIN-BINDING PERIPLASMIC PROTEIN"/>
    <property type="match status" value="1"/>
</dbReference>
<keyword evidence="3 5" id="KW-0762">Sugar transport</keyword>
<dbReference type="EMBL" id="JAIMJA010000001">
    <property type="protein sequence ID" value="MCE2593318.1"/>
    <property type="molecule type" value="Genomic_DNA"/>
</dbReference>
<keyword evidence="4 5" id="KW-0732">Signal</keyword>
<dbReference type="Pfam" id="PF13416">
    <property type="entry name" value="SBP_bac_8"/>
    <property type="match status" value="1"/>
</dbReference>
<dbReference type="Proteomes" id="UP001201273">
    <property type="component" value="Unassembled WGS sequence"/>
</dbReference>
<dbReference type="InterPro" id="IPR006059">
    <property type="entry name" value="SBP"/>
</dbReference>
<dbReference type="RefSeq" id="WP_233050937.1">
    <property type="nucleotide sequence ID" value="NZ_JAIMJA010000001.1"/>
</dbReference>
<evidence type="ECO:0000256" key="5">
    <source>
        <dbReference type="RuleBase" id="RU365005"/>
    </source>
</evidence>
<name>A0ABS8W522_9GAMM</name>
<protein>
    <recommendedName>
        <fullName evidence="5">Maltodextrin-binding protein</fullName>
    </recommendedName>
</protein>
<evidence type="ECO:0000256" key="4">
    <source>
        <dbReference type="ARBA" id="ARBA00022729"/>
    </source>
</evidence>
<comment type="similarity">
    <text evidence="1 5">Belongs to the bacterial solute-binding protein 1 family.</text>
</comment>
<dbReference type="Gene3D" id="3.40.190.10">
    <property type="entry name" value="Periplasmic binding protein-like II"/>
    <property type="match status" value="2"/>
</dbReference>
<evidence type="ECO:0000313" key="6">
    <source>
        <dbReference type="EMBL" id="MCE2593318.1"/>
    </source>
</evidence>
<evidence type="ECO:0000256" key="3">
    <source>
        <dbReference type="ARBA" id="ARBA00022597"/>
    </source>
</evidence>
<gene>
    <name evidence="6" type="primary">malE</name>
    <name evidence="6" type="ORF">K6Y31_00585</name>
</gene>
<sequence>MKCLFCRVCCSLFGLLFFANTAMAQPPLTIWMSAQQSVSGIKAIAKRFERASGIKVIVQTPLFADAKFPLFAPNGNGPDIILTYHHHVGLWARQGLLADIDYSVPSFSKYVPLAINSLKYQNQYYGYPLGIEVLNLAYNKNLINNPPSTWYEMQYWQKILSRQGKKSLVWPYRDTEMSFPFLSAYGAYSFAHSGFVFDSHNVGLNAGKASRGIDFIRALLAQQWLSDEVSQGQIERDFRQQQQAMMLVKPQQWQSLKQLGFQVGLSVLPTIEGVPPKPFINVYSALVNQYSDQKDIAGYFIENYLTTEQGLASLDNQVSLGVPAYIPYLNQVASNPWIQASFSSLKYGQLTPNTPEISRFFSVIMGVWLQLPSDRTGADILLDAQRKMMPAEVALP</sequence>
<comment type="caution">
    <text evidence="6">The sequence shown here is derived from an EMBL/GenBank/DDBJ whole genome shotgun (WGS) entry which is preliminary data.</text>
</comment>
<evidence type="ECO:0000313" key="7">
    <source>
        <dbReference type="Proteomes" id="UP001201273"/>
    </source>
</evidence>
<feature type="chain" id="PRO_5044958581" description="Maltodextrin-binding protein" evidence="5">
    <location>
        <begin position="25"/>
        <end position="396"/>
    </location>
</feature>
<dbReference type="NCBIfam" id="NF007011">
    <property type="entry name" value="PRK09474.1"/>
    <property type="match status" value="1"/>
</dbReference>
<keyword evidence="5" id="KW-0574">Periplasm</keyword>
<comment type="subcellular location">
    <subcellularLocation>
        <location evidence="5">Periplasm</location>
    </subcellularLocation>
</comment>
<keyword evidence="2 5" id="KW-0813">Transport</keyword>
<dbReference type="InterPro" id="IPR006060">
    <property type="entry name" value="Maltose/Cyclodextrin-bd"/>
</dbReference>
<dbReference type="SUPFAM" id="SSF53850">
    <property type="entry name" value="Periplasmic binding protein-like II"/>
    <property type="match status" value="1"/>
</dbReference>
<proteinExistence type="inferred from homology"/>
<dbReference type="PANTHER" id="PTHR30061">
    <property type="entry name" value="MALTOSE-BINDING PERIPLASMIC PROTEIN"/>
    <property type="match status" value="1"/>
</dbReference>
<feature type="signal peptide" evidence="5">
    <location>
        <begin position="1"/>
        <end position="24"/>
    </location>
</feature>
<keyword evidence="7" id="KW-1185">Reference proteome</keyword>
<evidence type="ECO:0000256" key="2">
    <source>
        <dbReference type="ARBA" id="ARBA00022448"/>
    </source>
</evidence>
<reference evidence="6 7" key="1">
    <citation type="journal article" date="2022" name="Environ. Microbiol. Rep.">
        <title>Eco-phylogenetic analyses reveal divergent evolution of vitamin B12 metabolism in the marine bacterial family 'Psychromonadaceae'.</title>
        <authorList>
            <person name="Jin X."/>
            <person name="Yang Y."/>
            <person name="Cao H."/>
            <person name="Gao B."/>
            <person name="Zhao Z."/>
        </authorList>
    </citation>
    <scope>NUCLEOTIDE SEQUENCE [LARGE SCALE GENOMIC DNA]</scope>
    <source>
        <strain evidence="6 7">MKS20</strain>
    </source>
</reference>
<comment type="function">
    <text evidence="5">Part of the ABC transporter complex MalEFGK involved in maltose/maltodextrin import. Binds maltose and higher maltodextrins.</text>
</comment>
<accession>A0ABS8W522</accession>